<dbReference type="WBParaSite" id="HPLM_0000118601-mRNA-1">
    <property type="protein sequence ID" value="HPLM_0000118601-mRNA-1"/>
    <property type="gene ID" value="HPLM_0000118601"/>
</dbReference>
<organism evidence="5">
    <name type="scientific">Haemonchus placei</name>
    <name type="common">Barber's pole worm</name>
    <dbReference type="NCBI Taxonomy" id="6290"/>
    <lineage>
        <taxon>Eukaryota</taxon>
        <taxon>Metazoa</taxon>
        <taxon>Ecdysozoa</taxon>
        <taxon>Nematoda</taxon>
        <taxon>Chromadorea</taxon>
        <taxon>Rhabditida</taxon>
        <taxon>Rhabditina</taxon>
        <taxon>Rhabditomorpha</taxon>
        <taxon>Strongyloidea</taxon>
        <taxon>Trichostrongylidae</taxon>
        <taxon>Haemonchus</taxon>
    </lineage>
</organism>
<dbReference type="PANTHER" id="PTHR46238">
    <property type="entry name" value="REVERSE TRANSCRIPTASE DOMAIN-CONTAINING PROTEIN"/>
    <property type="match status" value="1"/>
</dbReference>
<dbReference type="EMBL" id="UZAF01001415">
    <property type="protein sequence ID" value="VDO08263.1"/>
    <property type="molecule type" value="Genomic_DNA"/>
</dbReference>
<evidence type="ECO:0000313" key="2">
    <source>
        <dbReference type="EMBL" id="VDO38063.1"/>
    </source>
</evidence>
<evidence type="ECO:0000313" key="1">
    <source>
        <dbReference type="EMBL" id="VDO08263.1"/>
    </source>
</evidence>
<reference evidence="4 5" key="1">
    <citation type="submission" date="2017-02" db="UniProtKB">
        <authorList>
            <consortium name="WormBaseParasite"/>
        </authorList>
    </citation>
    <scope>IDENTIFICATION</scope>
</reference>
<dbReference type="PANTHER" id="PTHR46238:SF8">
    <property type="entry name" value="ENDONUCLEASE_EXONUCLEASE_PHOSPHATASE DOMAIN-CONTAINING PROTEIN"/>
    <property type="match status" value="1"/>
</dbReference>
<dbReference type="WBParaSite" id="HPLM_0000966101-mRNA-1">
    <property type="protein sequence ID" value="HPLM_0000966101-mRNA-1"/>
    <property type="gene ID" value="HPLM_0000966101"/>
</dbReference>
<sequence length="135" mass="16020">MLYGSECWPVTKSHEGQLHSAEMRMLRWACGWTRLDRVRNEDVRTAMQTAPIQLKMREQRLRWFGHVLRRPQSHPVREAMEFEAQGKRPRGAPKKRWRDVIKKDLAEAKVTAEDALDRMKWRRLTRTADPATARD</sequence>
<name>A0A0N4WFX2_HAEPC</name>
<dbReference type="OMA" id="IRWICVA"/>
<dbReference type="STRING" id="6290.A0A0N4WFX2"/>
<dbReference type="EMBL" id="UZAF01017114">
    <property type="protein sequence ID" value="VDO38063.1"/>
    <property type="molecule type" value="Genomic_DNA"/>
</dbReference>
<accession>A0A0N4WFX2</accession>
<dbReference type="Proteomes" id="UP000268014">
    <property type="component" value="Unassembled WGS sequence"/>
</dbReference>
<proteinExistence type="predicted"/>
<keyword evidence="3" id="KW-1185">Reference proteome</keyword>
<reference evidence="1 3" key="2">
    <citation type="submission" date="2018-11" db="EMBL/GenBank/DDBJ databases">
        <authorList>
            <consortium name="Pathogen Informatics"/>
        </authorList>
    </citation>
    <scope>NUCLEOTIDE SEQUENCE [LARGE SCALE GENOMIC DNA]</scope>
    <source>
        <strain evidence="1 3">MHpl1</strain>
    </source>
</reference>
<dbReference type="OrthoDB" id="5794356at2759"/>
<gene>
    <name evidence="1" type="ORF">HPLM_LOCUS1184</name>
    <name evidence="2" type="ORF">HPLM_LOCUS9653</name>
</gene>
<protein>
    <submittedName>
        <fullName evidence="4 5">Endonuclease-reverse transcriptase</fullName>
    </submittedName>
</protein>
<evidence type="ECO:0000313" key="4">
    <source>
        <dbReference type="WBParaSite" id="HPLM_0000118601-mRNA-1"/>
    </source>
</evidence>
<evidence type="ECO:0000313" key="5">
    <source>
        <dbReference type="WBParaSite" id="HPLM_0000966101-mRNA-1"/>
    </source>
</evidence>
<dbReference type="AlphaFoldDB" id="A0A0N4WFX2"/>
<evidence type="ECO:0000313" key="3">
    <source>
        <dbReference type="Proteomes" id="UP000268014"/>
    </source>
</evidence>